<keyword evidence="3 4" id="KW-0472">Membrane</keyword>
<proteinExistence type="predicted"/>
<dbReference type="GO" id="GO:0022857">
    <property type="term" value="F:transmembrane transporter activity"/>
    <property type="evidence" value="ECO:0007669"/>
    <property type="project" value="InterPro"/>
</dbReference>
<name>A0A0N0E2U6_9PSED</name>
<feature type="transmembrane region" description="Helical" evidence="4">
    <location>
        <begin position="86"/>
        <end position="119"/>
    </location>
</feature>
<evidence type="ECO:0000256" key="2">
    <source>
        <dbReference type="ARBA" id="ARBA00022989"/>
    </source>
</evidence>
<dbReference type="InterPro" id="IPR011701">
    <property type="entry name" value="MFS"/>
</dbReference>
<feature type="transmembrane region" description="Helical" evidence="4">
    <location>
        <begin position="310"/>
        <end position="333"/>
    </location>
</feature>
<dbReference type="SUPFAM" id="SSF103473">
    <property type="entry name" value="MFS general substrate transporter"/>
    <property type="match status" value="1"/>
</dbReference>
<feature type="transmembrane region" description="Helical" evidence="4">
    <location>
        <begin position="372"/>
        <end position="393"/>
    </location>
</feature>
<dbReference type="CDD" id="cd17324">
    <property type="entry name" value="MFS_NepI_like"/>
    <property type="match status" value="1"/>
</dbReference>
<evidence type="ECO:0000313" key="7">
    <source>
        <dbReference type="Proteomes" id="UP000037931"/>
    </source>
</evidence>
<dbReference type="RefSeq" id="WP_054063713.1">
    <property type="nucleotide sequence ID" value="NZ_JSYZ01000016.1"/>
</dbReference>
<dbReference type="Pfam" id="PF07690">
    <property type="entry name" value="MFS_1"/>
    <property type="match status" value="1"/>
</dbReference>
<sequence>MNSTTALAEQTSAPPGINTGLTFAMAASAGLAVANIYYNQPMLGILENELPGSLTALVPTATQLGYAIGLFALVPLGDLIERRRLIMTQFALLAATLIAAALAPTAAVLLIASFLLGMTSTVAQQIVPFAAQLAQPERRGAVVGTVMSGVLCGILLSRTLSGFVAAHYGWRAMFWLGVPLALFAGTLMAVALPRSLPSAKTSYARLIGSMLHLWRAHGELRVAAITQALLFAAFTTFWTVLALRLEQPGFDLDAQAAGLFGIVGAIGILAAPMAGRIADRRGPHKVIIVGTLLTFASWLLFGLWTSLTGIVIGCILLDFAVQSVLVSNQHIVYTLQPQARARLNTLFMGSMFLGGAAGAAAATQVWQSSGWLGISVLGAALAIVATLVQLTAIRGRHSLC</sequence>
<comment type="caution">
    <text evidence="6">The sequence shown here is derived from an EMBL/GenBank/DDBJ whole genome shotgun (WGS) entry which is preliminary data.</text>
</comment>
<evidence type="ECO:0000256" key="3">
    <source>
        <dbReference type="ARBA" id="ARBA00023136"/>
    </source>
</evidence>
<keyword evidence="7" id="KW-1185">Reference proteome</keyword>
<keyword evidence="1 4" id="KW-0812">Transmembrane</keyword>
<reference evidence="6 7" key="1">
    <citation type="journal article" date="2015" name="PLoS ONE">
        <title>Rice-Infecting Pseudomonas Genomes Are Highly Accessorized and Harbor Multiple Putative Virulence Mechanisms to Cause Sheath Brown Rot.</title>
        <authorList>
            <person name="Quibod I.L."/>
            <person name="Grande G."/>
            <person name="Oreiro E.G."/>
            <person name="Borja F.N."/>
            <person name="Dossa G.S."/>
            <person name="Mauleon R."/>
            <person name="Cruz C.V."/>
            <person name="Oliva R."/>
        </authorList>
    </citation>
    <scope>NUCLEOTIDE SEQUENCE [LARGE SCALE GENOMIC DNA]</scope>
    <source>
        <strain evidence="6 7">IRRI 6609</strain>
    </source>
</reference>
<dbReference type="InterPro" id="IPR020846">
    <property type="entry name" value="MFS_dom"/>
</dbReference>
<dbReference type="Gene3D" id="1.20.1250.20">
    <property type="entry name" value="MFS general substrate transporter like domains"/>
    <property type="match status" value="1"/>
</dbReference>
<dbReference type="Proteomes" id="UP000037931">
    <property type="component" value="Unassembled WGS sequence"/>
</dbReference>
<dbReference type="PROSITE" id="PS50850">
    <property type="entry name" value="MFS"/>
    <property type="match status" value="1"/>
</dbReference>
<feature type="domain" description="Major facilitator superfamily (MFS) profile" evidence="5">
    <location>
        <begin position="1"/>
        <end position="397"/>
    </location>
</feature>
<evidence type="ECO:0000313" key="6">
    <source>
        <dbReference type="EMBL" id="KPA89318.1"/>
    </source>
</evidence>
<protein>
    <submittedName>
        <fullName evidence="6">Arabinose efflux permease family protein</fullName>
    </submittedName>
</protein>
<dbReference type="InterPro" id="IPR036259">
    <property type="entry name" value="MFS_trans_sf"/>
</dbReference>
<feature type="transmembrane region" description="Helical" evidence="4">
    <location>
        <begin position="255"/>
        <end position="274"/>
    </location>
</feature>
<feature type="transmembrane region" description="Helical" evidence="4">
    <location>
        <begin position="172"/>
        <end position="192"/>
    </location>
</feature>
<dbReference type="AlphaFoldDB" id="A0A0N0E2U6"/>
<evidence type="ECO:0000256" key="4">
    <source>
        <dbReference type="SAM" id="Phobius"/>
    </source>
</evidence>
<feature type="transmembrane region" description="Helical" evidence="4">
    <location>
        <begin position="50"/>
        <end position="74"/>
    </location>
</feature>
<organism evidence="6 7">
    <name type="scientific">Pseudomonas asplenii</name>
    <dbReference type="NCBI Taxonomy" id="53407"/>
    <lineage>
        <taxon>Bacteria</taxon>
        <taxon>Pseudomonadati</taxon>
        <taxon>Pseudomonadota</taxon>
        <taxon>Gammaproteobacteria</taxon>
        <taxon>Pseudomonadales</taxon>
        <taxon>Pseudomonadaceae</taxon>
        <taxon>Pseudomonas</taxon>
    </lineage>
</organism>
<feature type="transmembrane region" description="Helical" evidence="4">
    <location>
        <begin position="20"/>
        <end position="38"/>
    </location>
</feature>
<dbReference type="PANTHER" id="PTHR42910">
    <property type="entry name" value="TRANSPORTER SCO4007-RELATED"/>
    <property type="match status" value="1"/>
</dbReference>
<accession>A0A0N0E2U6</accession>
<dbReference type="PANTHER" id="PTHR42910:SF1">
    <property type="entry name" value="MAJOR FACILITATOR SUPERFAMILY (MFS) PROFILE DOMAIN-CONTAINING PROTEIN"/>
    <property type="match status" value="1"/>
</dbReference>
<gene>
    <name evidence="6" type="ORF">PF66_04169</name>
</gene>
<dbReference type="OrthoDB" id="9815356at2"/>
<dbReference type="PATRIC" id="fig|50340.43.peg.1472"/>
<dbReference type="STRING" id="50340.PF66_04169"/>
<feature type="transmembrane region" description="Helical" evidence="4">
    <location>
        <begin position="220"/>
        <end position="243"/>
    </location>
</feature>
<evidence type="ECO:0000259" key="5">
    <source>
        <dbReference type="PROSITE" id="PS50850"/>
    </source>
</evidence>
<feature type="transmembrane region" description="Helical" evidence="4">
    <location>
        <begin position="345"/>
        <end position="366"/>
    </location>
</feature>
<evidence type="ECO:0000256" key="1">
    <source>
        <dbReference type="ARBA" id="ARBA00022692"/>
    </source>
</evidence>
<keyword evidence="2 4" id="KW-1133">Transmembrane helix</keyword>
<dbReference type="EMBL" id="JSYZ01000016">
    <property type="protein sequence ID" value="KPA89318.1"/>
    <property type="molecule type" value="Genomic_DNA"/>
</dbReference>
<feature type="transmembrane region" description="Helical" evidence="4">
    <location>
        <begin position="286"/>
        <end position="304"/>
    </location>
</feature>